<dbReference type="HOGENOM" id="CLU_3231267_0_0_9"/>
<evidence type="ECO:0000313" key="1">
    <source>
        <dbReference type="EMBL" id="CCO12781.1"/>
    </source>
</evidence>
<dbReference type="AlphaFoldDB" id="K8EVR0"/>
<accession>K8EVR0</accession>
<gene>
    <name evidence="1" type="ORF">BN424_3164</name>
</gene>
<dbReference type="STRING" id="1234679.BN424_3164"/>
<organism evidence="1 2">
    <name type="scientific">Carnobacterium maltaromaticum LMA28</name>
    <dbReference type="NCBI Taxonomy" id="1234679"/>
    <lineage>
        <taxon>Bacteria</taxon>
        <taxon>Bacillati</taxon>
        <taxon>Bacillota</taxon>
        <taxon>Bacilli</taxon>
        <taxon>Lactobacillales</taxon>
        <taxon>Carnobacteriaceae</taxon>
        <taxon>Carnobacterium</taxon>
    </lineage>
</organism>
<dbReference type="EMBL" id="HE999757">
    <property type="protein sequence ID" value="CCO12781.1"/>
    <property type="molecule type" value="Genomic_DNA"/>
</dbReference>
<evidence type="ECO:0000313" key="2">
    <source>
        <dbReference type="Proteomes" id="UP000000212"/>
    </source>
</evidence>
<keyword evidence="2" id="KW-1185">Reference proteome</keyword>
<sequence>METDSDILWVIKEWFNASVFGESGPDRQRGIILWKISSHHVYG</sequence>
<name>K8EVR0_CARML</name>
<dbReference type="KEGG" id="cml:BN424_3164"/>
<dbReference type="PATRIC" id="fig|1234679.3.peg.3189"/>
<reference evidence="2" key="1">
    <citation type="journal article" date="2013" name="Genome Announc.">
        <title>Complete Chromosome Sequence of Carnobacterium maltaromaticum LMA 28.</title>
        <authorList>
            <person name="Cailliez-Grimal C."/>
            <person name="Chaillou S."/>
            <person name="Anba-Mondoloni J."/>
            <person name="Loux V."/>
            <person name="Afzal M.I."/>
            <person name="Rahman A."/>
            <person name="Kergourlay G."/>
            <person name="Champomier-Verges M.C."/>
            <person name="Zagorec M."/>
            <person name="Dalgaard P."/>
            <person name="Leisner J.J."/>
            <person name="Prevost H."/>
            <person name="Revol-Junelles A.M."/>
            <person name="Borges F."/>
        </authorList>
    </citation>
    <scope>NUCLEOTIDE SEQUENCE</scope>
    <source>
        <strain evidence="2">LMA28</strain>
    </source>
</reference>
<proteinExistence type="predicted"/>
<dbReference type="Proteomes" id="UP000000212">
    <property type="component" value="Chromosome"/>
</dbReference>
<protein>
    <submittedName>
        <fullName evidence="1">Uncharacterized protein</fullName>
    </submittedName>
</protein>